<accession>A0A242N348</accession>
<dbReference type="EMBL" id="NBTZ01000026">
    <property type="protein sequence ID" value="OTP78099.1"/>
    <property type="molecule type" value="Genomic_DNA"/>
</dbReference>
<protein>
    <submittedName>
        <fullName evidence="1">Uncharacterized protein</fullName>
    </submittedName>
</protein>
<proteinExistence type="predicted"/>
<organism evidence="1 2">
    <name type="scientific">Caballeronia sordidicola</name>
    <name type="common">Burkholderia sordidicola</name>
    <dbReference type="NCBI Taxonomy" id="196367"/>
    <lineage>
        <taxon>Bacteria</taxon>
        <taxon>Pseudomonadati</taxon>
        <taxon>Pseudomonadota</taxon>
        <taxon>Betaproteobacteria</taxon>
        <taxon>Burkholderiales</taxon>
        <taxon>Burkholderiaceae</taxon>
        <taxon>Caballeronia</taxon>
    </lineage>
</organism>
<gene>
    <name evidence="1" type="ORF">PAMC26577_05570</name>
</gene>
<evidence type="ECO:0000313" key="1">
    <source>
        <dbReference type="EMBL" id="OTP78099.1"/>
    </source>
</evidence>
<reference evidence="1 2" key="1">
    <citation type="submission" date="2017-03" db="EMBL/GenBank/DDBJ databases">
        <title>Genome analysis of strain PAMC 26577.</title>
        <authorList>
            <person name="Oh H.-M."/>
            <person name="Yang J.-A."/>
        </authorList>
    </citation>
    <scope>NUCLEOTIDE SEQUENCE [LARGE SCALE GENOMIC DNA]</scope>
    <source>
        <strain evidence="1 2">PAMC 26577</strain>
    </source>
</reference>
<dbReference type="Proteomes" id="UP000195221">
    <property type="component" value="Unassembled WGS sequence"/>
</dbReference>
<comment type="caution">
    <text evidence="1">The sequence shown here is derived from an EMBL/GenBank/DDBJ whole genome shotgun (WGS) entry which is preliminary data.</text>
</comment>
<name>A0A242N348_CABSO</name>
<sequence>MFPSGFARHAQSCAWPAWVMFGVNSVACILSMQPVDEYQSWFCENRDSSG</sequence>
<evidence type="ECO:0000313" key="2">
    <source>
        <dbReference type="Proteomes" id="UP000195221"/>
    </source>
</evidence>
<dbReference type="AlphaFoldDB" id="A0A242N348"/>